<dbReference type="NCBIfam" id="TIGR02610">
    <property type="entry name" value="PHA_gran_rgn"/>
    <property type="match status" value="1"/>
</dbReference>
<gene>
    <name evidence="1" type="ORF">J2X19_003826</name>
</gene>
<keyword evidence="2" id="KW-1185">Reference proteome</keyword>
<dbReference type="Pfam" id="PF09650">
    <property type="entry name" value="PHA_gran_rgn"/>
    <property type="match status" value="1"/>
</dbReference>
<dbReference type="InterPro" id="IPR013433">
    <property type="entry name" value="PHA_gran_rgn"/>
</dbReference>
<evidence type="ECO:0000313" key="1">
    <source>
        <dbReference type="EMBL" id="MDR7379132.1"/>
    </source>
</evidence>
<protein>
    <submittedName>
        <fullName evidence="1">Polyhydroxyalkanoate system protein</fullName>
    </submittedName>
</protein>
<dbReference type="Proteomes" id="UP001180487">
    <property type="component" value="Unassembled WGS sequence"/>
</dbReference>
<comment type="caution">
    <text evidence="1">The sequence shown here is derived from an EMBL/GenBank/DDBJ whole genome shotgun (WGS) entry which is preliminary data.</text>
</comment>
<dbReference type="RefSeq" id="WP_310375554.1">
    <property type="nucleotide sequence ID" value="NZ_JAVDXT010000004.1"/>
</dbReference>
<accession>A0ABU2CCR3</accession>
<proteinExistence type="predicted"/>
<organism evidence="1 2">
    <name type="scientific">Rhodoferax ferrireducens</name>
    <dbReference type="NCBI Taxonomy" id="192843"/>
    <lineage>
        <taxon>Bacteria</taxon>
        <taxon>Pseudomonadati</taxon>
        <taxon>Pseudomonadota</taxon>
        <taxon>Betaproteobacteria</taxon>
        <taxon>Burkholderiales</taxon>
        <taxon>Comamonadaceae</taxon>
        <taxon>Rhodoferax</taxon>
    </lineage>
</organism>
<evidence type="ECO:0000313" key="2">
    <source>
        <dbReference type="Proteomes" id="UP001180487"/>
    </source>
</evidence>
<reference evidence="1 2" key="1">
    <citation type="submission" date="2023-07" db="EMBL/GenBank/DDBJ databases">
        <title>Sorghum-associated microbial communities from plants grown in Nebraska, USA.</title>
        <authorList>
            <person name="Schachtman D."/>
        </authorList>
    </citation>
    <scope>NUCLEOTIDE SEQUENCE [LARGE SCALE GENOMIC DNA]</scope>
    <source>
        <strain evidence="1 2">BE313</strain>
    </source>
</reference>
<sequence length="100" mass="11107">MSDIHMQREHTLGLPAARKLANEWLEQAESRLGLSCTYVEGASCDEISFERAGVSGTVQVTEDRFVLDAELGFLFSAFQDKIETEVARRMDKLLAQAAQA</sequence>
<dbReference type="EMBL" id="JAVDXT010000004">
    <property type="protein sequence ID" value="MDR7379132.1"/>
    <property type="molecule type" value="Genomic_DNA"/>
</dbReference>
<name>A0ABU2CCR3_9BURK</name>